<accession>A0A081LG40</accession>
<dbReference type="Pfam" id="PF06276">
    <property type="entry name" value="FhuF"/>
    <property type="match status" value="1"/>
</dbReference>
<dbReference type="OrthoDB" id="5870636at2"/>
<keyword evidence="3" id="KW-1185">Reference proteome</keyword>
<comment type="caution">
    <text evidence="2">The sequence shown here is derived from an EMBL/GenBank/DDBJ whole genome shotgun (WGS) entry which is preliminary data.</text>
</comment>
<feature type="domain" description="Aerobactin siderophore biosynthesis IucA/IucC-like C-terminal" evidence="1">
    <location>
        <begin position="60"/>
        <end position="204"/>
    </location>
</feature>
<dbReference type="AlphaFoldDB" id="A0A081LG40"/>
<evidence type="ECO:0000313" key="2">
    <source>
        <dbReference type="EMBL" id="KEP28216.1"/>
    </source>
</evidence>
<dbReference type="InterPro" id="IPR022770">
    <property type="entry name" value="IucA/IucC-like_C"/>
</dbReference>
<sequence length="247" mass="28369">MRPEWVERELLDFGVHITKGPMTSDRTLAALFSEESVTRLLEAEKSAMHAPNLAVAASMFSKRYAYLAVSSTLYLMTMYDGVYQFSPAACAFREDRKIEIDETACSFVQLDGDHHEWREQVVRKLFTQCVTPLLDVLNRTSRLPYSILWENVAVRINSLYRSMIRETEEPAVKQRVQEDYLFLKQAAGDVFGAQQNPFQHSLNLDDSLLETSNRKTCCMYYKLEKKSESLDYCLVCPLEKKKGTACS</sequence>
<reference evidence="2 3" key="1">
    <citation type="submission" date="2012-09" db="EMBL/GenBank/DDBJ databases">
        <title>Genome Sequence of Bacillus sp. DW5-4.</title>
        <authorList>
            <person name="Lai Q."/>
            <person name="Liu Y."/>
            <person name="Shao Z."/>
        </authorList>
    </citation>
    <scope>NUCLEOTIDE SEQUENCE [LARGE SCALE GENOMIC DNA]</scope>
    <source>
        <strain evidence="2 3">DW5-4</strain>
    </source>
</reference>
<evidence type="ECO:0000259" key="1">
    <source>
        <dbReference type="Pfam" id="PF06276"/>
    </source>
</evidence>
<name>A0A081LG40_9BACI</name>
<dbReference type="Proteomes" id="UP000028091">
    <property type="component" value="Unassembled WGS sequence"/>
</dbReference>
<dbReference type="eggNOG" id="COG4114">
    <property type="taxonomic scope" value="Bacteria"/>
</dbReference>
<gene>
    <name evidence="2" type="ORF">BA70_01095</name>
</gene>
<protein>
    <submittedName>
        <fullName evidence="2">Fe-S oxidoreductase</fullName>
    </submittedName>
</protein>
<proteinExistence type="predicted"/>
<organism evidence="2 3">
    <name type="scientific">Bacillus zhangzhouensis</name>
    <dbReference type="NCBI Taxonomy" id="1178540"/>
    <lineage>
        <taxon>Bacteria</taxon>
        <taxon>Bacillati</taxon>
        <taxon>Bacillota</taxon>
        <taxon>Bacilli</taxon>
        <taxon>Bacillales</taxon>
        <taxon>Bacillaceae</taxon>
        <taxon>Bacillus</taxon>
    </lineage>
</organism>
<dbReference type="RefSeq" id="WP_034317011.1">
    <property type="nucleotide sequence ID" value="NZ_JOTP01000001.1"/>
</dbReference>
<dbReference type="EMBL" id="JOTP01000001">
    <property type="protein sequence ID" value="KEP28216.1"/>
    <property type="molecule type" value="Genomic_DNA"/>
</dbReference>
<dbReference type="GO" id="GO:0003824">
    <property type="term" value="F:catalytic activity"/>
    <property type="evidence" value="ECO:0007669"/>
    <property type="project" value="UniProtKB-ARBA"/>
</dbReference>
<evidence type="ECO:0000313" key="3">
    <source>
        <dbReference type="Proteomes" id="UP000028091"/>
    </source>
</evidence>